<keyword evidence="4" id="KW-1185">Reference proteome</keyword>
<dbReference type="SUPFAM" id="SSF47090">
    <property type="entry name" value="PGBD-like"/>
    <property type="match status" value="1"/>
</dbReference>
<evidence type="ECO:0000313" key="4">
    <source>
        <dbReference type="Proteomes" id="UP000053246"/>
    </source>
</evidence>
<sequence>MSTETADPVAAVLATAVRTLPEQGRRWPGGPVTLGGEYKAFSPDLEQYLDWVAEVESRIRDSGETAQRIRMLHYGRHGSFPAFDTILNSHSSRLHAPLSWEHASQETLDGLVGAGSVSTWHGELGTRPRPAVELSHVWVCADAALNGLATAAVALSVRTDPYGAMSWTGDLASWWRGYNRARKKAKDEARRAGREWTEPTDPASLAVPLGWLDAAAGNCATDDMLGDMDGILLMPEFEALDPSLSTPLTDLLRGYYGPSPAATGTAPDRRVLHSDNRFHLFVRRARPAIPHTYDVTTGTVTLTEYAEITIAAHVRSAAEALQLAGREFFDDGLASPWGKAMMDVIAIRFAQFLRDGLAADGWTIGSWPVAPRALDTYGAHPLRLGDSDADGRYGGIAHGEPGTHVRLLQQHLTQLGFPTSPDPVGSFGPRTASALREFQISARFARVHKLRLDEAGNPVDPAVLPAVRRYHGRINGCLNPDTATLLKTWLTPDAKGLQTRNAATVDAYRMQADVPGEVVTASLWHPADETDPTLGVYATDHLERHPIPAARRLPGGPGRVALGRYAAPDPGTGTPGGPVVAGAALWPEAALTPQSLIPPEYNDTPPLPRADLSTYRVIRAVAEAGGGTHFDAVDASGADRLRLGPLRWSLGVDGFGDLAALLAYYQFIDPTGYRRDLGRYGIWPAQPWWARDVWSDGAAGHHAREAGRLALYGLRDAEGRVHPHDLLPLGPTDGEGFDHLQGWHAVHRLVMTLRTTDGLRRAMWRFAVRRINRLRQRSWRHPGSSTPTGPVVRHGTDSSRDATLGEVFTSEQAVAALLRWHTVLPEQVLGEHGAADGLRAVFHTVYGPGPRLLDPRTGPEADWAQAALTAALVDLAPADPPGFGASVAVAAGYAGLSPVAGSFQLALLWPPDTDESTPGATAGGSTGH</sequence>
<evidence type="ECO:0000256" key="1">
    <source>
        <dbReference type="SAM" id="MobiDB-lite"/>
    </source>
</evidence>
<gene>
    <name evidence="3" type="ORF">ADL17_16930</name>
</gene>
<dbReference type="RefSeq" id="WP_013734100.1">
    <property type="nucleotide sequence ID" value="NZ_LMWI01000002.1"/>
</dbReference>
<evidence type="ECO:0000259" key="2">
    <source>
        <dbReference type="Pfam" id="PF01471"/>
    </source>
</evidence>
<evidence type="ECO:0000313" key="3">
    <source>
        <dbReference type="EMBL" id="KUJ44826.1"/>
    </source>
</evidence>
<organism evidence="3 4">
    <name type="scientific">Micromonospora maris</name>
    <dbReference type="NCBI Taxonomy" id="1003110"/>
    <lineage>
        <taxon>Bacteria</taxon>
        <taxon>Bacillati</taxon>
        <taxon>Actinomycetota</taxon>
        <taxon>Actinomycetes</taxon>
        <taxon>Micromonosporales</taxon>
        <taxon>Micromonosporaceae</taxon>
        <taxon>Micromonospora</taxon>
    </lineage>
</organism>
<dbReference type="InterPro" id="IPR036366">
    <property type="entry name" value="PGBDSf"/>
</dbReference>
<dbReference type="InterPro" id="IPR036365">
    <property type="entry name" value="PGBD-like_sf"/>
</dbReference>
<dbReference type="AlphaFoldDB" id="A0A9X0I0X7"/>
<feature type="region of interest" description="Disordered" evidence="1">
    <location>
        <begin position="779"/>
        <end position="798"/>
    </location>
</feature>
<dbReference type="Gene3D" id="1.10.101.10">
    <property type="entry name" value="PGBD-like superfamily/PGBD"/>
    <property type="match status" value="1"/>
</dbReference>
<accession>A0A9X0I0X7</accession>
<dbReference type="InterPro" id="IPR002477">
    <property type="entry name" value="Peptidoglycan-bd-like"/>
</dbReference>
<dbReference type="Proteomes" id="UP000053246">
    <property type="component" value="Unassembled WGS sequence"/>
</dbReference>
<feature type="domain" description="Peptidoglycan binding-like" evidence="2">
    <location>
        <begin position="403"/>
        <end position="439"/>
    </location>
</feature>
<dbReference type="Pfam" id="PF01471">
    <property type="entry name" value="PG_binding_1"/>
    <property type="match status" value="1"/>
</dbReference>
<reference evidence="3 4" key="1">
    <citation type="submission" date="2015-10" db="EMBL/GenBank/DDBJ databases">
        <authorList>
            <person name="Ju K.-S."/>
            <person name="Doroghazi J.R."/>
            <person name="Metcalf W.W."/>
        </authorList>
    </citation>
    <scope>NUCLEOTIDE SEQUENCE [LARGE SCALE GENOMIC DNA]</scope>
    <source>
        <strain evidence="3 4">NRRL B-24793</strain>
    </source>
</reference>
<proteinExistence type="predicted"/>
<name>A0A9X0I0X7_9ACTN</name>
<protein>
    <recommendedName>
        <fullName evidence="2">Peptidoglycan binding-like domain-containing protein</fullName>
    </recommendedName>
</protein>
<dbReference type="EMBL" id="LMWI01000002">
    <property type="protein sequence ID" value="KUJ44826.1"/>
    <property type="molecule type" value="Genomic_DNA"/>
</dbReference>
<comment type="caution">
    <text evidence="3">The sequence shown here is derived from an EMBL/GenBank/DDBJ whole genome shotgun (WGS) entry which is preliminary data.</text>
</comment>